<dbReference type="AlphaFoldDB" id="A0A9Q1K6N8"/>
<feature type="transmembrane region" description="Helical" evidence="1">
    <location>
        <begin position="111"/>
        <end position="133"/>
    </location>
</feature>
<organism evidence="2 3">
    <name type="scientific">Carnegiea gigantea</name>
    <dbReference type="NCBI Taxonomy" id="171969"/>
    <lineage>
        <taxon>Eukaryota</taxon>
        <taxon>Viridiplantae</taxon>
        <taxon>Streptophyta</taxon>
        <taxon>Embryophyta</taxon>
        <taxon>Tracheophyta</taxon>
        <taxon>Spermatophyta</taxon>
        <taxon>Magnoliopsida</taxon>
        <taxon>eudicotyledons</taxon>
        <taxon>Gunneridae</taxon>
        <taxon>Pentapetalae</taxon>
        <taxon>Caryophyllales</taxon>
        <taxon>Cactineae</taxon>
        <taxon>Cactaceae</taxon>
        <taxon>Cactoideae</taxon>
        <taxon>Echinocereeae</taxon>
        <taxon>Carnegiea</taxon>
    </lineage>
</organism>
<keyword evidence="1" id="KW-0812">Transmembrane</keyword>
<accession>A0A9Q1K6N8</accession>
<evidence type="ECO:0000313" key="2">
    <source>
        <dbReference type="EMBL" id="KAJ8437768.1"/>
    </source>
</evidence>
<proteinExistence type="predicted"/>
<dbReference type="EMBL" id="JAKOGI010000281">
    <property type="protein sequence ID" value="KAJ8437768.1"/>
    <property type="molecule type" value="Genomic_DNA"/>
</dbReference>
<comment type="caution">
    <text evidence="2">The sequence shown here is derived from an EMBL/GenBank/DDBJ whole genome shotgun (WGS) entry which is preliminary data.</text>
</comment>
<dbReference type="Proteomes" id="UP001153076">
    <property type="component" value="Unassembled WGS sequence"/>
</dbReference>
<protein>
    <submittedName>
        <fullName evidence="2">Uncharacterized protein</fullName>
    </submittedName>
</protein>
<keyword evidence="1" id="KW-1133">Transmembrane helix</keyword>
<evidence type="ECO:0000256" key="1">
    <source>
        <dbReference type="SAM" id="Phobius"/>
    </source>
</evidence>
<name>A0A9Q1K6N8_9CARY</name>
<gene>
    <name evidence="2" type="ORF">Cgig2_024072</name>
</gene>
<keyword evidence="3" id="KW-1185">Reference proteome</keyword>
<evidence type="ECO:0000313" key="3">
    <source>
        <dbReference type="Proteomes" id="UP001153076"/>
    </source>
</evidence>
<reference evidence="2" key="1">
    <citation type="submission" date="2022-04" db="EMBL/GenBank/DDBJ databases">
        <title>Carnegiea gigantea Genome sequencing and assembly v2.</title>
        <authorList>
            <person name="Copetti D."/>
            <person name="Sanderson M.J."/>
            <person name="Burquez A."/>
            <person name="Wojciechowski M.F."/>
        </authorList>
    </citation>
    <scope>NUCLEOTIDE SEQUENCE</scope>
    <source>
        <strain evidence="2">SGP5-SGP5p</strain>
        <tissue evidence="2">Aerial part</tissue>
    </source>
</reference>
<keyword evidence="1" id="KW-0472">Membrane</keyword>
<sequence>MDRIGPDRDHSIRSGLRSPHLTFLVFDLVRVDQGLARDRNYFRVFMFRGRKRQNTKGPKHNIVLRLLPLPGCPCILATHSRILAELPATVDSLSLSSPAHSHRPTATCPSAALPLAGLIPLLSISVLFCAVTATRSSIFMHLTACECGPACEFLETIG</sequence>